<name>J9G6T2_9ZZZZ</name>
<evidence type="ECO:0000313" key="1">
    <source>
        <dbReference type="EMBL" id="EJW97502.1"/>
    </source>
</evidence>
<sequence>MKYDECLQVLSPARLNKYAQASGNEKAKTLRLYQYNIKLSQRFYGVIGMFEIMLCNAINAHYKQYFNDDNWIINQARPNGLLEQEASEIVRIQRTYTNMGVYNNDKMVASFTFGFWTYLFTRRNYRIGGKNTSSNIPQQSAWFKANRHLQPTNCHP</sequence>
<comment type="caution">
    <text evidence="1">The sequence shown here is derived from an EMBL/GenBank/DDBJ whole genome shotgun (WGS) entry which is preliminary data.</text>
</comment>
<dbReference type="AlphaFoldDB" id="J9G6T2"/>
<protein>
    <submittedName>
        <fullName evidence="1">Abortive infection bacteriophage resistance related protein</fullName>
    </submittedName>
</protein>
<proteinExistence type="predicted"/>
<accession>J9G6T2</accession>
<dbReference type="EMBL" id="AMCI01004734">
    <property type="protein sequence ID" value="EJW97502.1"/>
    <property type="molecule type" value="Genomic_DNA"/>
</dbReference>
<gene>
    <name evidence="1" type="ORF">EVA_14386</name>
</gene>
<organism evidence="1">
    <name type="scientific">gut metagenome</name>
    <dbReference type="NCBI Taxonomy" id="749906"/>
    <lineage>
        <taxon>unclassified sequences</taxon>
        <taxon>metagenomes</taxon>
        <taxon>organismal metagenomes</taxon>
    </lineage>
</organism>
<reference evidence="1" key="1">
    <citation type="journal article" date="2012" name="PLoS ONE">
        <title>Gene sets for utilization of primary and secondary nutrition supplies in the distal gut of endangered iberian lynx.</title>
        <authorList>
            <person name="Alcaide M."/>
            <person name="Messina E."/>
            <person name="Richter M."/>
            <person name="Bargiela R."/>
            <person name="Peplies J."/>
            <person name="Huws S.A."/>
            <person name="Newbold C.J."/>
            <person name="Golyshin P.N."/>
            <person name="Simon M.A."/>
            <person name="Lopez G."/>
            <person name="Yakimov M.M."/>
            <person name="Ferrer M."/>
        </authorList>
    </citation>
    <scope>NUCLEOTIDE SEQUENCE</scope>
</reference>